<dbReference type="InterPro" id="IPR006207">
    <property type="entry name" value="Cys_knot_C"/>
</dbReference>
<dbReference type="InterPro" id="IPR029034">
    <property type="entry name" value="Cystine-knot_cytokine"/>
</dbReference>
<proteinExistence type="predicted"/>
<dbReference type="PROSITE" id="PS01225">
    <property type="entry name" value="CTCK_2"/>
    <property type="match status" value="1"/>
</dbReference>
<dbReference type="AlphaFoldDB" id="A0A9D3LZQ0"/>
<comment type="caution">
    <text evidence="6">The sequence shown here is derived from an EMBL/GenBank/DDBJ whole genome shotgun (WGS) entry which is preliminary data.</text>
</comment>
<gene>
    <name evidence="6" type="ORF">ANANG_G00210800</name>
</gene>
<dbReference type="PROSITE" id="PS01208">
    <property type="entry name" value="VWFC_1"/>
    <property type="match status" value="1"/>
</dbReference>
<keyword evidence="2" id="KW-0964">Secreted</keyword>
<evidence type="ECO:0000256" key="2">
    <source>
        <dbReference type="ARBA" id="ARBA00022525"/>
    </source>
</evidence>
<name>A0A9D3LZQ0_ANGAN</name>
<dbReference type="PROSITE" id="PS01185">
    <property type="entry name" value="CTCK_1"/>
    <property type="match status" value="1"/>
</dbReference>
<dbReference type="Proteomes" id="UP001044222">
    <property type="component" value="Chromosome 11"/>
</dbReference>
<dbReference type="Gene3D" id="2.10.90.10">
    <property type="entry name" value="Cystine-knot cytokines"/>
    <property type="match status" value="1"/>
</dbReference>
<evidence type="ECO:0000256" key="3">
    <source>
        <dbReference type="ARBA" id="ARBA00023157"/>
    </source>
</evidence>
<dbReference type="GO" id="GO:0031012">
    <property type="term" value="C:extracellular matrix"/>
    <property type="evidence" value="ECO:0007669"/>
    <property type="project" value="TreeGrafter"/>
</dbReference>
<dbReference type="GO" id="GO:0005615">
    <property type="term" value="C:extracellular space"/>
    <property type="evidence" value="ECO:0007669"/>
    <property type="project" value="TreeGrafter"/>
</dbReference>
<accession>A0A9D3LZQ0</accession>
<dbReference type="Pfam" id="PF00007">
    <property type="entry name" value="Cys_knot"/>
    <property type="match status" value="1"/>
</dbReference>
<dbReference type="InterPro" id="IPR050780">
    <property type="entry name" value="Mucin_vWF_Thrombospondin_sf"/>
</dbReference>
<dbReference type="PANTHER" id="PTHR11339">
    <property type="entry name" value="EXTRACELLULAR MATRIX GLYCOPROTEIN RELATED"/>
    <property type="match status" value="1"/>
</dbReference>
<reference evidence="6" key="1">
    <citation type="submission" date="2021-01" db="EMBL/GenBank/DDBJ databases">
        <title>A chromosome-scale assembly of European eel, Anguilla anguilla.</title>
        <authorList>
            <person name="Henkel C."/>
            <person name="Jong-Raadsen S.A."/>
            <person name="Dufour S."/>
            <person name="Weltzien F.-A."/>
            <person name="Palstra A.P."/>
            <person name="Pelster B."/>
            <person name="Spaink H.P."/>
            <person name="Van Den Thillart G.E."/>
            <person name="Jansen H."/>
            <person name="Zahm M."/>
            <person name="Klopp C."/>
            <person name="Cedric C."/>
            <person name="Louis A."/>
            <person name="Berthelot C."/>
            <person name="Parey E."/>
            <person name="Roest Crollius H."/>
            <person name="Montfort J."/>
            <person name="Robinson-Rechavi M."/>
            <person name="Bucao C."/>
            <person name="Bouchez O."/>
            <person name="Gislard M."/>
            <person name="Lluch J."/>
            <person name="Milhes M."/>
            <person name="Lampietro C."/>
            <person name="Lopez Roques C."/>
            <person name="Donnadieu C."/>
            <person name="Braasch I."/>
            <person name="Desvignes T."/>
            <person name="Postlethwait J."/>
            <person name="Bobe J."/>
            <person name="Guiguen Y."/>
            <person name="Dirks R."/>
        </authorList>
    </citation>
    <scope>NUCLEOTIDE SEQUENCE</scope>
    <source>
        <strain evidence="6">Tag_6206</strain>
        <tissue evidence="6">Liver</tissue>
    </source>
</reference>
<feature type="disulfide bond" evidence="4">
    <location>
        <begin position="192"/>
        <end position="241"/>
    </location>
</feature>
<dbReference type="EMBL" id="JAFIRN010000011">
    <property type="protein sequence ID" value="KAG5839956.1"/>
    <property type="molecule type" value="Genomic_DNA"/>
</dbReference>
<evidence type="ECO:0000259" key="5">
    <source>
        <dbReference type="PROSITE" id="PS01225"/>
    </source>
</evidence>
<dbReference type="SMART" id="SM00041">
    <property type="entry name" value="CT"/>
    <property type="match status" value="1"/>
</dbReference>
<keyword evidence="7" id="KW-1185">Reference proteome</keyword>
<keyword evidence="3 4" id="KW-1015">Disulfide bond</keyword>
<protein>
    <recommendedName>
        <fullName evidence="5">CTCK domain-containing protein</fullName>
    </recommendedName>
</protein>
<organism evidence="6 7">
    <name type="scientific">Anguilla anguilla</name>
    <name type="common">European freshwater eel</name>
    <name type="synonym">Muraena anguilla</name>
    <dbReference type="NCBI Taxonomy" id="7936"/>
    <lineage>
        <taxon>Eukaryota</taxon>
        <taxon>Metazoa</taxon>
        <taxon>Chordata</taxon>
        <taxon>Craniata</taxon>
        <taxon>Vertebrata</taxon>
        <taxon>Euteleostomi</taxon>
        <taxon>Actinopterygii</taxon>
        <taxon>Neopterygii</taxon>
        <taxon>Teleostei</taxon>
        <taxon>Anguilliformes</taxon>
        <taxon>Anguillidae</taxon>
        <taxon>Anguilla</taxon>
    </lineage>
</organism>
<evidence type="ECO:0000256" key="4">
    <source>
        <dbReference type="PROSITE-ProRule" id="PRU00039"/>
    </source>
</evidence>
<dbReference type="PANTHER" id="PTHR11339:SF408">
    <property type="entry name" value="MUCIN-5B"/>
    <property type="match status" value="1"/>
</dbReference>
<dbReference type="InterPro" id="IPR006208">
    <property type="entry name" value="Glyco_hormone_CN"/>
</dbReference>
<feature type="disulfide bond" evidence="4">
    <location>
        <begin position="203"/>
        <end position="257"/>
    </location>
</feature>
<comment type="caution">
    <text evidence="4">Lacks conserved residue(s) required for the propagation of feature annotation.</text>
</comment>
<evidence type="ECO:0000313" key="6">
    <source>
        <dbReference type="EMBL" id="KAG5839956.1"/>
    </source>
</evidence>
<evidence type="ECO:0000313" key="7">
    <source>
        <dbReference type="Proteomes" id="UP001044222"/>
    </source>
</evidence>
<feature type="domain" description="CTCK" evidence="5">
    <location>
        <begin position="172"/>
        <end position="265"/>
    </location>
</feature>
<feature type="disulfide bond" evidence="4">
    <location>
        <begin position="207"/>
        <end position="259"/>
    </location>
</feature>
<comment type="subcellular location">
    <subcellularLocation>
        <location evidence="1">Secreted</location>
    </subcellularLocation>
</comment>
<sequence length="279" mass="31020">MPGPVLFAMQPGEKWESNCQECECPMDSTTPLCKPVECSIKSNKTCEKAGQVPMVEIVDCCEKFTCECDVDTCPQTSHTCSEGFQPIVTTPKGSCCPEYDCQPKPVCVYNKTEYQPGQIWTPPNDKCSKYKCEKIEDQLVPVEVKMVCPEFNPENCIPGTEKTDEDGCCETCTPHQDCKVMKNSTHLEKNGCKTTEPVEVNSCEGNCATSSMYSVEANSMVHACSCCQEMSTSSKEVEMACPDGTKISYTYTYVETCGCKPLECPEEKSSQKVSRRRRR</sequence>
<evidence type="ECO:0000256" key="1">
    <source>
        <dbReference type="ARBA" id="ARBA00004613"/>
    </source>
</evidence>
<dbReference type="InterPro" id="IPR001007">
    <property type="entry name" value="VWF_dom"/>
</dbReference>